<organism evidence="2 3">
    <name type="scientific">Enhygromyxa salina</name>
    <dbReference type="NCBI Taxonomy" id="215803"/>
    <lineage>
        <taxon>Bacteria</taxon>
        <taxon>Pseudomonadati</taxon>
        <taxon>Myxococcota</taxon>
        <taxon>Polyangia</taxon>
        <taxon>Nannocystales</taxon>
        <taxon>Nannocystaceae</taxon>
        <taxon>Enhygromyxa</taxon>
    </lineage>
</organism>
<keyword evidence="2" id="KW-0858">Xylan degradation</keyword>
<gene>
    <name evidence="2" type="ORF">DB30_00984</name>
</gene>
<evidence type="ECO:0000313" key="3">
    <source>
        <dbReference type="Proteomes" id="UP000031599"/>
    </source>
</evidence>
<reference evidence="2 3" key="1">
    <citation type="submission" date="2014-12" db="EMBL/GenBank/DDBJ databases">
        <title>Genome assembly of Enhygromyxa salina DSM 15201.</title>
        <authorList>
            <person name="Sharma G."/>
            <person name="Subramanian S."/>
        </authorList>
    </citation>
    <scope>NUCLEOTIDE SEQUENCE [LARGE SCALE GENOMIC DNA]</scope>
    <source>
        <strain evidence="2 3">DSM 15201</strain>
    </source>
</reference>
<feature type="compositionally biased region" description="Acidic residues" evidence="1">
    <location>
        <begin position="87"/>
        <end position="101"/>
    </location>
</feature>
<dbReference type="Proteomes" id="UP000031599">
    <property type="component" value="Unassembled WGS sequence"/>
</dbReference>
<keyword evidence="2" id="KW-0378">Hydrolase</keyword>
<feature type="compositionally biased region" description="Acidic residues" evidence="1">
    <location>
        <begin position="109"/>
        <end position="121"/>
    </location>
</feature>
<proteinExistence type="predicted"/>
<evidence type="ECO:0000256" key="1">
    <source>
        <dbReference type="SAM" id="MobiDB-lite"/>
    </source>
</evidence>
<protein>
    <submittedName>
        <fullName evidence="2">Endo-1,4-beta-xylanase A</fullName>
    </submittedName>
</protein>
<dbReference type="GO" id="GO:0045493">
    <property type="term" value="P:xylan catabolic process"/>
    <property type="evidence" value="ECO:0007669"/>
    <property type="project" value="UniProtKB-KW"/>
</dbReference>
<evidence type="ECO:0000313" key="2">
    <source>
        <dbReference type="EMBL" id="KIG12821.1"/>
    </source>
</evidence>
<keyword evidence="2" id="KW-0326">Glycosidase</keyword>
<keyword evidence="2" id="KW-0624">Polysaccharide degradation</keyword>
<feature type="compositionally biased region" description="Low complexity" evidence="1">
    <location>
        <begin position="76"/>
        <end position="85"/>
    </location>
</feature>
<accession>A0A0C2CNM6</accession>
<comment type="caution">
    <text evidence="2">The sequence shown here is derived from an EMBL/GenBank/DDBJ whole genome shotgun (WGS) entry which is preliminary data.</text>
</comment>
<dbReference type="AlphaFoldDB" id="A0A0C2CNM6"/>
<dbReference type="PROSITE" id="PS51257">
    <property type="entry name" value="PROKAR_LIPOPROTEIN"/>
    <property type="match status" value="1"/>
</dbReference>
<name>A0A0C2CNM6_9BACT</name>
<sequence length="253" mass="25950">MRLGALGLLAGVVGACTITVGDGNWSDGVEECYDEYGDCMDDIDGPGDIAVCDALLDTCLEACDREHGYGDDGHDSGSSGSSGDSGDSGDGDTDEPDDGDGDPPPHDDDGGDGDGDGDGDGPDPACFEIHASCIDLAETIQDVEACNALFDNCVDPGPCESCEEPGCPQDQLDACVSGYANCAEQATTAEDVFVCEGMFDGCIGEFDVELCLPNYDDELVLACLGQHDLCAACADGPEELAACKTTFDNCLEG</sequence>
<dbReference type="RefSeq" id="WP_052556920.1">
    <property type="nucleotide sequence ID" value="NZ_JMCC02000117.1"/>
</dbReference>
<keyword evidence="2" id="KW-0119">Carbohydrate metabolism</keyword>
<feature type="region of interest" description="Disordered" evidence="1">
    <location>
        <begin position="70"/>
        <end position="121"/>
    </location>
</feature>
<dbReference type="GO" id="GO:0016798">
    <property type="term" value="F:hydrolase activity, acting on glycosyl bonds"/>
    <property type="evidence" value="ECO:0007669"/>
    <property type="project" value="UniProtKB-KW"/>
</dbReference>
<dbReference type="EMBL" id="JMCC02000117">
    <property type="protein sequence ID" value="KIG12821.1"/>
    <property type="molecule type" value="Genomic_DNA"/>
</dbReference>